<sequence length="47" mass="5262">MNLVEVVALGVIQAPLGYGGRMTRRRYELTDKQWLITEPLLAISACD</sequence>
<dbReference type="Proteomes" id="UP000502611">
    <property type="component" value="Chromosome"/>
</dbReference>
<evidence type="ECO:0000313" key="2">
    <source>
        <dbReference type="Proteomes" id="UP000502611"/>
    </source>
</evidence>
<proteinExistence type="predicted"/>
<evidence type="ECO:0000313" key="1">
    <source>
        <dbReference type="EMBL" id="QJR02435.1"/>
    </source>
</evidence>
<reference evidence="1 2" key="1">
    <citation type="submission" date="2020-04" db="EMBL/GenBank/DDBJ databases">
        <title>The Whole Genome Analysis of High salt-tolerant Sphingobium yanoikuyae YC-XJ2 with Aryl organophosphorus flame retardants (aryl-OPFRs)-degrading capacity and characteristics of Related phosphotriesterase.</title>
        <authorList>
            <person name="Li X."/>
        </authorList>
    </citation>
    <scope>NUCLEOTIDE SEQUENCE [LARGE SCALE GENOMIC DNA]</scope>
    <source>
        <strain evidence="1 2">YC-XJ2</strain>
    </source>
</reference>
<protein>
    <submittedName>
        <fullName evidence="1">Uncharacterized protein</fullName>
    </submittedName>
</protein>
<dbReference type="RefSeq" id="WP_169860921.1">
    <property type="nucleotide sequence ID" value="NZ_CP053021.1"/>
</dbReference>
<accession>A0A6M4G5C9</accession>
<gene>
    <name evidence="1" type="ORF">HH800_09740</name>
</gene>
<dbReference type="EMBL" id="CP053021">
    <property type="protein sequence ID" value="QJR02435.1"/>
    <property type="molecule type" value="Genomic_DNA"/>
</dbReference>
<name>A0A6M4G5C9_SPHYA</name>
<organism evidence="1 2">
    <name type="scientific">Sphingobium yanoikuyae</name>
    <name type="common">Sphingomonas yanoikuyae</name>
    <dbReference type="NCBI Taxonomy" id="13690"/>
    <lineage>
        <taxon>Bacteria</taxon>
        <taxon>Pseudomonadati</taxon>
        <taxon>Pseudomonadota</taxon>
        <taxon>Alphaproteobacteria</taxon>
        <taxon>Sphingomonadales</taxon>
        <taxon>Sphingomonadaceae</taxon>
        <taxon>Sphingobium</taxon>
    </lineage>
</organism>
<dbReference type="AlphaFoldDB" id="A0A6M4G5C9"/>